<evidence type="ECO:0000313" key="3">
    <source>
        <dbReference type="Proteomes" id="UP001281130"/>
    </source>
</evidence>
<proteinExistence type="predicted"/>
<evidence type="ECO:0000313" key="2">
    <source>
        <dbReference type="EMBL" id="MDX5894886.1"/>
    </source>
</evidence>
<gene>
    <name evidence="2" type="ORF">SIL72_12730</name>
</gene>
<dbReference type="RefSeq" id="WP_159449926.1">
    <property type="nucleotide sequence ID" value="NZ_CP007514.1"/>
</dbReference>
<evidence type="ECO:0000259" key="1">
    <source>
        <dbReference type="Pfam" id="PF13614"/>
    </source>
</evidence>
<comment type="caution">
    <text evidence="2">The sequence shown here is derived from an EMBL/GenBank/DDBJ whole genome shotgun (WGS) entry which is preliminary data.</text>
</comment>
<dbReference type="PANTHER" id="PTHR13696:SF52">
    <property type="entry name" value="PARA FAMILY PROTEIN CT_582"/>
    <property type="match status" value="1"/>
</dbReference>
<dbReference type="Pfam" id="PF13614">
    <property type="entry name" value="AAA_31"/>
    <property type="match status" value="1"/>
</dbReference>
<dbReference type="InterPro" id="IPR027417">
    <property type="entry name" value="P-loop_NTPase"/>
</dbReference>
<dbReference type="InterPro" id="IPR025669">
    <property type="entry name" value="AAA_dom"/>
</dbReference>
<dbReference type="Proteomes" id="UP001281130">
    <property type="component" value="Unassembled WGS sequence"/>
</dbReference>
<reference evidence="2" key="1">
    <citation type="submission" date="2023-11" db="EMBL/GenBank/DDBJ databases">
        <title>MicrobeMod: A computational toolkit for identifying prokaryotic methylation and restriction-modification with nanopore sequencing.</title>
        <authorList>
            <person name="Crits-Christoph A."/>
            <person name="Kang S.C."/>
            <person name="Lee H."/>
            <person name="Ostrov N."/>
        </authorList>
    </citation>
    <scope>NUCLEOTIDE SEQUENCE</scope>
    <source>
        <strain evidence="2">ATCC 51242</strain>
    </source>
</reference>
<protein>
    <submittedName>
        <fullName evidence="2">ParA family protein</fullName>
    </submittedName>
</protein>
<sequence>MTLRKVAFTNAKGGVAKTTTCVNVGAALARRGHRTLLIDCDTQGQVTKSLGVRAGEGLAELVQGEAGLEDVQIEARENLFVIAGGGTLSGAKRLISRRDMRSELVLSEALADLRGYDFVLLDTAPSWDVLNVNCLFYVEELLIPVSMEVLALQGIGDFLGRVRQVQLYREGLRISGIIPTFYDARVRKSAEILEQLEQHFPGAVWPAVRYNSKLSEAPGFGQHIFEYAKKSNGAADHARLAERLAKGA</sequence>
<dbReference type="EMBL" id="JAWXXX010000001">
    <property type="protein sequence ID" value="MDX5894886.1"/>
    <property type="molecule type" value="Genomic_DNA"/>
</dbReference>
<name>A0AB35TAF1_RUBRA</name>
<dbReference type="PANTHER" id="PTHR13696">
    <property type="entry name" value="P-LOOP CONTAINING NUCLEOSIDE TRIPHOSPHATE HYDROLASE"/>
    <property type="match status" value="1"/>
</dbReference>
<dbReference type="SUPFAM" id="SSF52540">
    <property type="entry name" value="P-loop containing nucleoside triphosphate hydrolases"/>
    <property type="match status" value="1"/>
</dbReference>
<dbReference type="Gene3D" id="3.40.50.300">
    <property type="entry name" value="P-loop containing nucleotide triphosphate hydrolases"/>
    <property type="match status" value="1"/>
</dbReference>
<dbReference type="AlphaFoldDB" id="A0AB35TAF1"/>
<organism evidence="2 3">
    <name type="scientific">Rubrobacter radiotolerans</name>
    <name type="common">Arthrobacter radiotolerans</name>
    <dbReference type="NCBI Taxonomy" id="42256"/>
    <lineage>
        <taxon>Bacteria</taxon>
        <taxon>Bacillati</taxon>
        <taxon>Actinomycetota</taxon>
        <taxon>Rubrobacteria</taxon>
        <taxon>Rubrobacterales</taxon>
        <taxon>Rubrobacteraceae</taxon>
        <taxon>Rubrobacter</taxon>
    </lineage>
</organism>
<accession>A0AB35TAF1</accession>
<dbReference type="InterPro" id="IPR050678">
    <property type="entry name" value="DNA_Partitioning_ATPase"/>
</dbReference>
<feature type="domain" description="AAA" evidence="1">
    <location>
        <begin position="4"/>
        <end position="167"/>
    </location>
</feature>
<dbReference type="CDD" id="cd02042">
    <property type="entry name" value="ParAB_family"/>
    <property type="match status" value="1"/>
</dbReference>